<dbReference type="PANTHER" id="PTHR12358:SF106">
    <property type="entry name" value="LIPID KINASE YEGS"/>
    <property type="match status" value="1"/>
</dbReference>
<dbReference type="InterPro" id="IPR001206">
    <property type="entry name" value="Diacylglycerol_kinase_cat_dom"/>
</dbReference>
<dbReference type="SMART" id="SM00046">
    <property type="entry name" value="DAGKc"/>
    <property type="match status" value="1"/>
</dbReference>
<dbReference type="Proteomes" id="UP000318709">
    <property type="component" value="Chromosome"/>
</dbReference>
<dbReference type="RefSeq" id="WP_141443227.1">
    <property type="nucleotide sequence ID" value="NZ_CP038231.1"/>
</dbReference>
<dbReference type="AlphaFoldDB" id="A0A4Y6U942"/>
<dbReference type="KEGG" id="swf:E3E12_04145"/>
<keyword evidence="3" id="KW-1185">Reference proteome</keyword>
<evidence type="ECO:0000313" key="3">
    <source>
        <dbReference type="Proteomes" id="UP000318709"/>
    </source>
</evidence>
<dbReference type="InterPro" id="IPR016064">
    <property type="entry name" value="NAD/diacylglycerol_kinase_sf"/>
</dbReference>
<proteinExistence type="predicted"/>
<accession>A0A4Y6U942</accession>
<evidence type="ECO:0000313" key="2">
    <source>
        <dbReference type="EMBL" id="QDH13520.1"/>
    </source>
</evidence>
<gene>
    <name evidence="2" type="ORF">E3E12_04145</name>
</gene>
<organism evidence="2 3">
    <name type="scientific">Formicincola oecophyllae</name>
    <dbReference type="NCBI Taxonomy" id="2558361"/>
    <lineage>
        <taxon>Bacteria</taxon>
        <taxon>Pseudomonadati</taxon>
        <taxon>Pseudomonadota</taxon>
        <taxon>Alphaproteobacteria</taxon>
        <taxon>Acetobacterales</taxon>
        <taxon>Acetobacteraceae</taxon>
        <taxon>Formicincola</taxon>
    </lineage>
</organism>
<dbReference type="Pfam" id="PF00781">
    <property type="entry name" value="DAGK_cat"/>
    <property type="match status" value="1"/>
</dbReference>
<dbReference type="InterPro" id="IPR050187">
    <property type="entry name" value="Lipid_Phosphate_FormReg"/>
</dbReference>
<dbReference type="Gene3D" id="3.40.50.10330">
    <property type="entry name" value="Probable inorganic polyphosphate/atp-NAD kinase, domain 1"/>
    <property type="match status" value="1"/>
</dbReference>
<dbReference type="GO" id="GO:0005886">
    <property type="term" value="C:plasma membrane"/>
    <property type="evidence" value="ECO:0007669"/>
    <property type="project" value="TreeGrafter"/>
</dbReference>
<name>A0A4Y6U942_9PROT</name>
<dbReference type="Gene3D" id="2.60.200.40">
    <property type="match status" value="1"/>
</dbReference>
<evidence type="ECO:0000259" key="1">
    <source>
        <dbReference type="PROSITE" id="PS50146"/>
    </source>
</evidence>
<sequence>MDKGSLVVKSASCVVIANPASGHFNRYRLERLLSACRRQGLSVQLRLTEKPGHGAQLALEAAQRHVTVIIAAGGDGTMAEVASGIMACSAVQRPIMALFPMGTVNLLVREWGLPSHAEACAARVAGALRSGNVGRIYPGWLHRVGSPPQLFLQMLGAGFDGAVVQGVNPWLKQWVGRGAYGWAIMKTGLRLAWCGLKGRFSKAHRAAPLIVTLDPGTAGAKTLSAVAVIVARGKLYAGPWPLVPTGHVDHAAKAHPCFSVITLHSQSLNVFLSAGLALVQGRFPQWVMRPETPVSLTTATEVALTPLPSAKPFQTALQADGDGAGHAPCKITGCSPGPRSCIAQAQDSGQRNDYLRIVI</sequence>
<dbReference type="EMBL" id="CP038231">
    <property type="protein sequence ID" value="QDH13520.1"/>
    <property type="molecule type" value="Genomic_DNA"/>
</dbReference>
<dbReference type="SUPFAM" id="SSF111331">
    <property type="entry name" value="NAD kinase/diacylglycerol kinase-like"/>
    <property type="match status" value="1"/>
</dbReference>
<feature type="domain" description="DAGKc" evidence="1">
    <location>
        <begin position="8"/>
        <end position="139"/>
    </location>
</feature>
<dbReference type="PANTHER" id="PTHR12358">
    <property type="entry name" value="SPHINGOSINE KINASE"/>
    <property type="match status" value="1"/>
</dbReference>
<dbReference type="OrthoDB" id="9815110at2"/>
<dbReference type="PROSITE" id="PS50146">
    <property type="entry name" value="DAGK"/>
    <property type="match status" value="1"/>
</dbReference>
<reference evidence="2 3" key="1">
    <citation type="submission" date="2019-03" db="EMBL/GenBank/DDBJ databases">
        <title>The complete genome sequence of Swingsia_sp. F3b2 LMG30590(T).</title>
        <authorList>
            <person name="Chua K.-O."/>
            <person name="Chan K.-G."/>
            <person name="See-Too W.-S."/>
        </authorList>
    </citation>
    <scope>NUCLEOTIDE SEQUENCE [LARGE SCALE GENOMIC DNA]</scope>
    <source>
        <strain evidence="2 3">F3b2</strain>
    </source>
</reference>
<dbReference type="InterPro" id="IPR017438">
    <property type="entry name" value="ATP-NAD_kinase_N"/>
</dbReference>
<dbReference type="GO" id="GO:0016301">
    <property type="term" value="F:kinase activity"/>
    <property type="evidence" value="ECO:0007669"/>
    <property type="project" value="InterPro"/>
</dbReference>
<protein>
    <recommendedName>
        <fullName evidence="1">DAGKc domain-containing protein</fullName>
    </recommendedName>
</protein>